<dbReference type="AlphaFoldDB" id="A0AAD4NTP7"/>
<keyword evidence="2" id="KW-0067">ATP-binding</keyword>
<evidence type="ECO:0000256" key="1">
    <source>
        <dbReference type="ARBA" id="ARBA00007448"/>
    </source>
</evidence>
<keyword evidence="5" id="KW-1185">Reference proteome</keyword>
<dbReference type="InterPro" id="IPR003593">
    <property type="entry name" value="AAA+_ATPase"/>
</dbReference>
<dbReference type="InterPro" id="IPR050747">
    <property type="entry name" value="Mitochondrial_chaperone_BCS1"/>
</dbReference>
<dbReference type="EMBL" id="JAANER010000002">
    <property type="protein sequence ID" value="KAG9193854.1"/>
    <property type="molecule type" value="Genomic_DNA"/>
</dbReference>
<protein>
    <recommendedName>
        <fullName evidence="3">AAA+ ATPase domain-containing protein</fullName>
    </recommendedName>
</protein>
<dbReference type="GO" id="GO:0016887">
    <property type="term" value="F:ATP hydrolysis activity"/>
    <property type="evidence" value="ECO:0007669"/>
    <property type="project" value="InterPro"/>
</dbReference>
<dbReference type="InterPro" id="IPR027417">
    <property type="entry name" value="P-loop_NTPase"/>
</dbReference>
<comment type="caution">
    <text evidence="4">The sequence shown here is derived from an EMBL/GenBank/DDBJ whole genome shotgun (WGS) entry which is preliminary data.</text>
</comment>
<dbReference type="PROSITE" id="PS00674">
    <property type="entry name" value="AAA"/>
    <property type="match status" value="1"/>
</dbReference>
<evidence type="ECO:0000259" key="3">
    <source>
        <dbReference type="SMART" id="SM00382"/>
    </source>
</evidence>
<evidence type="ECO:0000313" key="4">
    <source>
        <dbReference type="EMBL" id="KAG9193854.1"/>
    </source>
</evidence>
<comment type="similarity">
    <text evidence="1">Belongs to the AAA ATPase family. BCS1 subfamily.</text>
</comment>
<dbReference type="InterPro" id="IPR003960">
    <property type="entry name" value="ATPase_AAA_CS"/>
</dbReference>
<dbReference type="Pfam" id="PF00004">
    <property type="entry name" value="AAA"/>
    <property type="match status" value="2"/>
</dbReference>
<dbReference type="SUPFAM" id="SSF52540">
    <property type="entry name" value="P-loop containing nucleoside triphosphate hydrolases"/>
    <property type="match status" value="1"/>
</dbReference>
<name>A0AAD4NTP7_9PLEO</name>
<keyword evidence="2" id="KW-0547">Nucleotide-binding</keyword>
<gene>
    <name evidence="4" type="ORF">G6011_03889</name>
</gene>
<dbReference type="InterPro" id="IPR003959">
    <property type="entry name" value="ATPase_AAA_core"/>
</dbReference>
<sequence length="600" mass="67950">MACAVLNAARVQIPVVLDALLNQKSEQSRKLRRFHGEREVRAISGELSPLAGKTQGSFWHNGTRFTLELQRPETTHKEKEKTERMDNRDFFARTREPLTNMTVRCWGHSREPITALFEDLKKRISESTKLTVVKMQAGKTRQSHHKKRLLSTIDIDLKMMQDIVDDVELFFHKDFQSWYENSGGPYRHNYLFAGPPGSGKSSLLAGIASHMNVPLYLLNLQDMDDNDLREAFSRVPFRSCIGLDIDCVDVNVSNRGAQKPILQSAPKEELSDCATSQMDQQLPALETLMTQFMRKQATANSKVLDQVKAIKSATFEYLCEDAGDSAPVEGKKSTDRLKKRVTLSGLLNVIDGVNATEGRLIIMTTNHHEKLDLALYRAGRVERKFDISYASQASSIMTFKRLFGNDICKRYTSEAIDRFAQAFQAQFPSKSRITTAELAKYCNQYRGRPEIAVKEFAHWLERGADQFSCPIDYTKLFNDEGIYNVPKSFDEDLLQVNTCDLIDRVSAAASGIEAASEIQATSRNSACWNPMKALKRLFLESGEYADLQYIEDPLLYREFHPKHVVELSGHPLDPHQFRSCKALIRKPAISGSTHTNLHLA</sequence>
<evidence type="ECO:0000256" key="2">
    <source>
        <dbReference type="RuleBase" id="RU003651"/>
    </source>
</evidence>
<dbReference type="PANTHER" id="PTHR23070">
    <property type="entry name" value="BCS1 AAA-TYPE ATPASE"/>
    <property type="match status" value="1"/>
</dbReference>
<dbReference type="Gene3D" id="3.40.50.300">
    <property type="entry name" value="P-loop containing nucleotide triphosphate hydrolases"/>
    <property type="match status" value="1"/>
</dbReference>
<reference evidence="4" key="1">
    <citation type="submission" date="2021-07" db="EMBL/GenBank/DDBJ databases">
        <title>Genome Resource of American Ginseng Black Spot Pathogen Alternaria panax.</title>
        <authorList>
            <person name="Qiu C."/>
            <person name="Wang W."/>
            <person name="Liu Z."/>
        </authorList>
    </citation>
    <scope>NUCLEOTIDE SEQUENCE</scope>
    <source>
        <strain evidence="4">BNCC115425</strain>
    </source>
</reference>
<feature type="domain" description="AAA+ ATPase" evidence="3">
    <location>
        <begin position="186"/>
        <end position="391"/>
    </location>
</feature>
<organism evidence="4 5">
    <name type="scientific">Alternaria panax</name>
    <dbReference type="NCBI Taxonomy" id="48097"/>
    <lineage>
        <taxon>Eukaryota</taxon>
        <taxon>Fungi</taxon>
        <taxon>Dikarya</taxon>
        <taxon>Ascomycota</taxon>
        <taxon>Pezizomycotina</taxon>
        <taxon>Dothideomycetes</taxon>
        <taxon>Pleosporomycetidae</taxon>
        <taxon>Pleosporales</taxon>
        <taxon>Pleosporineae</taxon>
        <taxon>Pleosporaceae</taxon>
        <taxon>Alternaria</taxon>
        <taxon>Alternaria sect. Panax</taxon>
    </lineage>
</organism>
<dbReference type="GO" id="GO:0005524">
    <property type="term" value="F:ATP binding"/>
    <property type="evidence" value="ECO:0007669"/>
    <property type="project" value="UniProtKB-KW"/>
</dbReference>
<dbReference type="SMART" id="SM00382">
    <property type="entry name" value="AAA"/>
    <property type="match status" value="1"/>
</dbReference>
<dbReference type="Proteomes" id="UP001199106">
    <property type="component" value="Unassembled WGS sequence"/>
</dbReference>
<evidence type="ECO:0000313" key="5">
    <source>
        <dbReference type="Proteomes" id="UP001199106"/>
    </source>
</evidence>
<proteinExistence type="inferred from homology"/>
<accession>A0AAD4NTP7</accession>